<dbReference type="GO" id="GO:0005634">
    <property type="term" value="C:nucleus"/>
    <property type="evidence" value="ECO:0007669"/>
    <property type="project" value="TreeGrafter"/>
</dbReference>
<keyword evidence="1" id="KW-0547">Nucleotide-binding</keyword>
<dbReference type="Proteomes" id="UP000219286">
    <property type="component" value="Unassembled WGS sequence"/>
</dbReference>
<dbReference type="GO" id="GO:0006281">
    <property type="term" value="P:DNA repair"/>
    <property type="evidence" value="ECO:0007669"/>
    <property type="project" value="TreeGrafter"/>
</dbReference>
<dbReference type="GO" id="GO:0005524">
    <property type="term" value="F:ATP binding"/>
    <property type="evidence" value="ECO:0007669"/>
    <property type="project" value="UniProtKB-KW"/>
</dbReference>
<dbReference type="SMART" id="SM00490">
    <property type="entry name" value="HELICc"/>
    <property type="match status" value="1"/>
</dbReference>
<evidence type="ECO:0000256" key="1">
    <source>
        <dbReference type="ARBA" id="ARBA00022741"/>
    </source>
</evidence>
<dbReference type="PROSITE" id="PS51194">
    <property type="entry name" value="HELICASE_CTER"/>
    <property type="match status" value="1"/>
</dbReference>
<comment type="caution">
    <text evidence="7">The sequence shown here is derived from an EMBL/GenBank/DDBJ whole genome shotgun (WGS) entry which is preliminary data.</text>
</comment>
<dbReference type="InterPro" id="IPR001650">
    <property type="entry name" value="Helicase_C-like"/>
</dbReference>
<name>A0A2H2ZM02_TRIPA</name>
<keyword evidence="3" id="KW-0347">Helicase</keyword>
<accession>A0A2H2ZM02</accession>
<dbReference type="InterPro" id="IPR050628">
    <property type="entry name" value="SNF2_RAD54_helicase_TF"/>
</dbReference>
<evidence type="ECO:0000256" key="2">
    <source>
        <dbReference type="ARBA" id="ARBA00022801"/>
    </source>
</evidence>
<dbReference type="EMBL" id="LFMI01000794">
    <property type="protein sequence ID" value="OTA07739.1"/>
    <property type="molecule type" value="Genomic_DNA"/>
</dbReference>
<dbReference type="SUPFAM" id="SSF52540">
    <property type="entry name" value="P-loop containing nucleoside triphosphate hydrolases"/>
    <property type="match status" value="1"/>
</dbReference>
<dbReference type="GO" id="GO:0008094">
    <property type="term" value="F:ATP-dependent activity, acting on DNA"/>
    <property type="evidence" value="ECO:0007669"/>
    <property type="project" value="TreeGrafter"/>
</dbReference>
<sequence length="279" mass="31280">MSGKISICPFEDCGQGLTAAVEVETLQTNLDAKPKEYREPGRDSNNAPIHIADDRNGFFICGTMLDDASVVPSTRLTATMAVVLTWLHEAPDDKILIFTQFTGTAKVLGYMLQTLDIGFVYYYGGLPLGLKRRALEAIKTRPEVKVMVSTLKAGGQCLNLTVANRVIIIDPWWNKTAEQQAFGRVTRMGQEKVTHLVNIRTSEAIDDRIHKLQKMKAEDVDYTLQDDGHTPPMVSEVELQQAFFRKKSAEEEKKQKSRKKATVAKVKPVEKKTRVVKKK</sequence>
<evidence type="ECO:0000256" key="5">
    <source>
        <dbReference type="SAM" id="MobiDB-lite"/>
    </source>
</evidence>
<dbReference type="OrthoDB" id="448448at2759"/>
<evidence type="ECO:0000313" key="7">
    <source>
        <dbReference type="EMBL" id="OTA07739.1"/>
    </source>
</evidence>
<evidence type="ECO:0000256" key="3">
    <source>
        <dbReference type="ARBA" id="ARBA00022806"/>
    </source>
</evidence>
<keyword evidence="4" id="KW-0067">ATP-binding</keyword>
<keyword evidence="8" id="KW-1185">Reference proteome</keyword>
<dbReference type="Gene3D" id="3.40.50.300">
    <property type="entry name" value="P-loop containing nucleotide triphosphate hydrolases"/>
    <property type="match status" value="1"/>
</dbReference>
<feature type="domain" description="Helicase C-terminal" evidence="6">
    <location>
        <begin position="79"/>
        <end position="238"/>
    </location>
</feature>
<dbReference type="InterPro" id="IPR049730">
    <property type="entry name" value="SNF2/RAD54-like_C"/>
</dbReference>
<protein>
    <recommendedName>
        <fullName evidence="6">Helicase C-terminal domain-containing protein</fullName>
    </recommendedName>
</protein>
<keyword evidence="2" id="KW-0378">Hydrolase</keyword>
<dbReference type="InterPro" id="IPR027417">
    <property type="entry name" value="P-loop_NTPase"/>
</dbReference>
<dbReference type="Pfam" id="PF00271">
    <property type="entry name" value="Helicase_C"/>
    <property type="match status" value="1"/>
</dbReference>
<dbReference type="GO" id="GO:0016787">
    <property type="term" value="F:hydrolase activity"/>
    <property type="evidence" value="ECO:0007669"/>
    <property type="project" value="UniProtKB-KW"/>
</dbReference>
<dbReference type="GO" id="GO:0004386">
    <property type="term" value="F:helicase activity"/>
    <property type="evidence" value="ECO:0007669"/>
    <property type="project" value="UniProtKB-KW"/>
</dbReference>
<gene>
    <name evidence="7" type="ORF">A9Z42_0086460</name>
</gene>
<dbReference type="PANTHER" id="PTHR45626">
    <property type="entry name" value="TRANSCRIPTION TERMINATION FACTOR 2-RELATED"/>
    <property type="match status" value="1"/>
</dbReference>
<dbReference type="AlphaFoldDB" id="A0A2H2ZM02"/>
<dbReference type="PANTHER" id="PTHR45626:SF17">
    <property type="entry name" value="HELICASE-LIKE TRANSCRIPTION FACTOR"/>
    <property type="match status" value="1"/>
</dbReference>
<organism evidence="7 8">
    <name type="scientific">Trichoderma parareesei</name>
    <name type="common">Filamentous fungus</name>
    <dbReference type="NCBI Taxonomy" id="858221"/>
    <lineage>
        <taxon>Eukaryota</taxon>
        <taxon>Fungi</taxon>
        <taxon>Dikarya</taxon>
        <taxon>Ascomycota</taxon>
        <taxon>Pezizomycotina</taxon>
        <taxon>Sordariomycetes</taxon>
        <taxon>Hypocreomycetidae</taxon>
        <taxon>Hypocreales</taxon>
        <taxon>Hypocreaceae</taxon>
        <taxon>Trichoderma</taxon>
    </lineage>
</organism>
<dbReference type="CDD" id="cd18793">
    <property type="entry name" value="SF2_C_SNF"/>
    <property type="match status" value="1"/>
</dbReference>
<reference evidence="7 8" key="1">
    <citation type="journal article" date="2015" name="Genome Announc.">
        <title>Genome sequence and annotation of Trichoderma parareesei, the ancestor of the cellulase producer Trichoderma reesei.</title>
        <authorList>
            <person name="Yang D."/>
            <person name="Pomraning K."/>
            <person name="Kopchinskiy A."/>
            <person name="Karimi Aghcheh R."/>
            <person name="Atanasova L."/>
            <person name="Chenthamara K."/>
            <person name="Baker S.E."/>
            <person name="Zhang R."/>
            <person name="Shen Q."/>
            <person name="Freitag M."/>
            <person name="Kubicek C.P."/>
            <person name="Druzhinina I.S."/>
        </authorList>
    </citation>
    <scope>NUCLEOTIDE SEQUENCE [LARGE SCALE GENOMIC DNA]</scope>
    <source>
        <strain evidence="7 8">CBS 125925</strain>
    </source>
</reference>
<evidence type="ECO:0000313" key="8">
    <source>
        <dbReference type="Proteomes" id="UP000219286"/>
    </source>
</evidence>
<evidence type="ECO:0000256" key="4">
    <source>
        <dbReference type="ARBA" id="ARBA00022840"/>
    </source>
</evidence>
<proteinExistence type="predicted"/>
<feature type="region of interest" description="Disordered" evidence="5">
    <location>
        <begin position="248"/>
        <end position="279"/>
    </location>
</feature>
<evidence type="ECO:0000259" key="6">
    <source>
        <dbReference type="PROSITE" id="PS51194"/>
    </source>
</evidence>